<dbReference type="AlphaFoldDB" id="A0A9D1LW90"/>
<sequence length="961" mass="105142">MKRKLLCILLTAVLLLPVQAWAETADRFDQLEQALPQLEALLAQCETAGLDVGYERADWAVIRDFIDYGRQDLDWGDDVRAEYVADCLDALYADTAGRLNAYLDGTKQPLPVKRNLPEDFGGAWNGDFVDDAQQPVFQNGFGVFDQLKNDLYKLQEFGGDIAQIEIGPNSVLAEKGSVNGWGTVLYGGAQAAAEVVAGGRDGTGHAMKISNASSNGYLAMNQNVTVRPNTTYVLTVHAKTEAAGTFWFSPQGWTADRATVARGTNGWTEYTVEYTTGDGEYNMEILFVSSSVSTAVYLDDMTLCRSGSDTNILQNGDFEDSAGAESAHFQANTARIRNSVTRALDDAYESGVMVNVLISPHYFPGWILEQYPEAAAIDSGMGYDMNHPVIQEALDLYIKTLMAEIKAHPALHSVCITNEPTCDTRTTQGLDTEYSAYLQELYQSDIAALNAVYGSAYTDFSQVRMPASDTMDAAYYDWVQFNNQYTADWHRFLAETVKKYAPEVAVHAKIMTIFGKSDSLNYGIDPEDFAEFTDYNGNDAWGFYGQNAGGLLSKLMWYDLLDSIKPSAPIINSEDHIIEDRNTNYSPNQAIHVGADIWQGAVHGRDASIVWIWGRTQDQNANTYGNILYRPDVLSVFAKGSFDLNRLSGAVAALQEGAQKATILYAPTSRAYSAKTVRAMKLAYEAALYAGANPGFITERQLAAGVMPQGVLIIPNATQVQQDAYDAIAAYKNQGGTVLALGTDCLSRDAHNRARALSIVFDETIPVTETGTAITAPTVGTVQEYIAELAETELLAGPDGASVTGVEQIRTEYVGAELLNLCSYTWDGAKQIAIDGTAQDLLTGTYYTDVVELQPFEPVLLEFKPPKIMVQADVAEAGDKKQIRMQLENQGGAADILELTVQIANRETGQYGDTVRIKKYVVPEGTTSVVYEFLPPQGTYTAYVNGVYSRGQIEEIQLDIE</sequence>
<organism evidence="7 8">
    <name type="scientific">Candidatus Avimonoglobus intestinipullorum</name>
    <dbReference type="NCBI Taxonomy" id="2840699"/>
    <lineage>
        <taxon>Bacteria</taxon>
        <taxon>Bacillati</taxon>
        <taxon>Bacillota</taxon>
        <taxon>Clostridia</taxon>
        <taxon>Eubacteriales</taxon>
        <taxon>Candidatus Avimonoglobus</taxon>
    </lineage>
</organism>
<evidence type="ECO:0000313" key="8">
    <source>
        <dbReference type="Proteomes" id="UP000824111"/>
    </source>
</evidence>
<dbReference type="Gene3D" id="3.20.20.80">
    <property type="entry name" value="Glycosidases"/>
    <property type="match status" value="1"/>
</dbReference>
<feature type="signal peptide" evidence="5">
    <location>
        <begin position="1"/>
        <end position="22"/>
    </location>
</feature>
<dbReference type="InterPro" id="IPR008979">
    <property type="entry name" value="Galactose-bd-like_sf"/>
</dbReference>
<dbReference type="InterPro" id="IPR029062">
    <property type="entry name" value="Class_I_gatase-like"/>
</dbReference>
<gene>
    <name evidence="7" type="ORF">IAB04_07220</name>
</gene>
<dbReference type="Pfam" id="PF02449">
    <property type="entry name" value="Glyco_hydro_42"/>
    <property type="match status" value="1"/>
</dbReference>
<evidence type="ECO:0000256" key="3">
    <source>
        <dbReference type="ARBA" id="ARBA00022833"/>
    </source>
</evidence>
<feature type="chain" id="PRO_5039300441" evidence="5">
    <location>
        <begin position="23"/>
        <end position="961"/>
    </location>
</feature>
<keyword evidence="1" id="KW-0479">Metal-binding</keyword>
<evidence type="ECO:0000256" key="2">
    <source>
        <dbReference type="ARBA" id="ARBA00022801"/>
    </source>
</evidence>
<dbReference type="PANTHER" id="PTHR36447">
    <property type="entry name" value="BETA-GALACTOSIDASE GANA"/>
    <property type="match status" value="1"/>
</dbReference>
<dbReference type="InterPro" id="IPR003476">
    <property type="entry name" value="Glyco_hydro_42"/>
</dbReference>
<keyword evidence="2" id="KW-0378">Hydrolase</keyword>
<keyword evidence="3" id="KW-0862">Zinc</keyword>
<name>A0A9D1LW90_9FIRM</name>
<dbReference type="GO" id="GO:0004565">
    <property type="term" value="F:beta-galactosidase activity"/>
    <property type="evidence" value="ECO:0007669"/>
    <property type="project" value="InterPro"/>
</dbReference>
<dbReference type="InterPro" id="IPR017853">
    <property type="entry name" value="GH"/>
</dbReference>
<feature type="domain" description="Glycoside hydrolase family 42 N-terminal" evidence="6">
    <location>
        <begin position="342"/>
        <end position="615"/>
    </location>
</feature>
<comment type="caution">
    <text evidence="7">The sequence shown here is derived from an EMBL/GenBank/DDBJ whole genome shotgun (WGS) entry which is preliminary data.</text>
</comment>
<evidence type="ECO:0000313" key="7">
    <source>
        <dbReference type="EMBL" id="HIU49140.1"/>
    </source>
</evidence>
<dbReference type="SUPFAM" id="SSF51445">
    <property type="entry name" value="(Trans)glycosidases"/>
    <property type="match status" value="1"/>
</dbReference>
<dbReference type="InterPro" id="IPR013529">
    <property type="entry name" value="Glyco_hydro_42_N"/>
</dbReference>
<dbReference type="GO" id="GO:0046872">
    <property type="term" value="F:metal ion binding"/>
    <property type="evidence" value="ECO:0007669"/>
    <property type="project" value="UniProtKB-KW"/>
</dbReference>
<protein>
    <submittedName>
        <fullName evidence="7">Beta-galactosidase</fullName>
    </submittedName>
</protein>
<dbReference type="EMBL" id="DVND01000183">
    <property type="protein sequence ID" value="HIU49140.1"/>
    <property type="molecule type" value="Genomic_DNA"/>
</dbReference>
<dbReference type="SUPFAM" id="SSF49785">
    <property type="entry name" value="Galactose-binding domain-like"/>
    <property type="match status" value="1"/>
</dbReference>
<dbReference type="GO" id="GO:0009341">
    <property type="term" value="C:beta-galactosidase complex"/>
    <property type="evidence" value="ECO:0007669"/>
    <property type="project" value="InterPro"/>
</dbReference>
<dbReference type="Gene3D" id="2.60.120.260">
    <property type="entry name" value="Galactose-binding domain-like"/>
    <property type="match status" value="1"/>
</dbReference>
<reference evidence="7" key="1">
    <citation type="submission" date="2020-10" db="EMBL/GenBank/DDBJ databases">
        <authorList>
            <person name="Gilroy R."/>
        </authorList>
    </citation>
    <scope>NUCLEOTIDE SEQUENCE</scope>
    <source>
        <strain evidence="7">ChiSjej4B22-9803</strain>
    </source>
</reference>
<accession>A0A9D1LW90</accession>
<evidence type="ECO:0000256" key="1">
    <source>
        <dbReference type="ARBA" id="ARBA00022723"/>
    </source>
</evidence>
<keyword evidence="5" id="KW-0732">Signal</keyword>
<proteinExistence type="predicted"/>
<dbReference type="Gene3D" id="3.40.50.880">
    <property type="match status" value="1"/>
</dbReference>
<reference evidence="7" key="2">
    <citation type="journal article" date="2021" name="PeerJ">
        <title>Extensive microbial diversity within the chicken gut microbiome revealed by metagenomics and culture.</title>
        <authorList>
            <person name="Gilroy R."/>
            <person name="Ravi A."/>
            <person name="Getino M."/>
            <person name="Pursley I."/>
            <person name="Horton D.L."/>
            <person name="Alikhan N.F."/>
            <person name="Baker D."/>
            <person name="Gharbi K."/>
            <person name="Hall N."/>
            <person name="Watson M."/>
            <person name="Adriaenssens E.M."/>
            <person name="Foster-Nyarko E."/>
            <person name="Jarju S."/>
            <person name="Secka A."/>
            <person name="Antonio M."/>
            <person name="Oren A."/>
            <person name="Chaudhuri R.R."/>
            <person name="La Ragione R."/>
            <person name="Hildebrand F."/>
            <person name="Pallen M.J."/>
        </authorList>
    </citation>
    <scope>NUCLEOTIDE SEQUENCE</scope>
    <source>
        <strain evidence="7">ChiSjej4B22-9803</strain>
    </source>
</reference>
<dbReference type="Proteomes" id="UP000824111">
    <property type="component" value="Unassembled WGS sequence"/>
</dbReference>
<dbReference type="PANTHER" id="PTHR36447:SF2">
    <property type="entry name" value="BETA-GALACTOSIDASE YESZ"/>
    <property type="match status" value="1"/>
</dbReference>
<evidence type="ECO:0000256" key="5">
    <source>
        <dbReference type="SAM" id="SignalP"/>
    </source>
</evidence>
<dbReference type="GO" id="GO:0005975">
    <property type="term" value="P:carbohydrate metabolic process"/>
    <property type="evidence" value="ECO:0007669"/>
    <property type="project" value="InterPro"/>
</dbReference>
<keyword evidence="4" id="KW-0326">Glycosidase</keyword>
<evidence type="ECO:0000259" key="6">
    <source>
        <dbReference type="Pfam" id="PF02449"/>
    </source>
</evidence>
<evidence type="ECO:0000256" key="4">
    <source>
        <dbReference type="ARBA" id="ARBA00023295"/>
    </source>
</evidence>